<name>A0A6A4KG31_9ERIC</name>
<evidence type="ECO:0000259" key="7">
    <source>
        <dbReference type="SMART" id="SM00499"/>
    </source>
</evidence>
<dbReference type="InterPro" id="IPR016140">
    <property type="entry name" value="Bifunc_inhib/LTP/seed_store"/>
</dbReference>
<comment type="function">
    <text evidence="5">Plant non-specific lipid-transfer proteins transfer phospholipids as well as galactolipids across membranes. May play a role in wax or cutin deposition in the cell walls of expanding epidermal cells and certain secretory tissues.</text>
</comment>
<dbReference type="InterPro" id="IPR000528">
    <property type="entry name" value="Plant_nsLTP"/>
</dbReference>
<feature type="non-terminal residue" evidence="8">
    <location>
        <position position="1"/>
    </location>
</feature>
<evidence type="ECO:0000313" key="8">
    <source>
        <dbReference type="EMBL" id="KAE9445260.1"/>
    </source>
</evidence>
<evidence type="ECO:0000256" key="5">
    <source>
        <dbReference type="RuleBase" id="RU000628"/>
    </source>
</evidence>
<feature type="domain" description="Bifunctional inhibitor/plant lipid transfer protein/seed storage helical" evidence="7">
    <location>
        <begin position="37"/>
        <end position="121"/>
    </location>
</feature>
<accession>A0A6A4KG31</accession>
<comment type="caution">
    <text evidence="8">The sequence shown here is derived from an EMBL/GenBank/DDBJ whole genome shotgun (WGS) entry which is preliminary data.</text>
</comment>
<dbReference type="GO" id="GO:0006869">
    <property type="term" value="P:lipid transport"/>
    <property type="evidence" value="ECO:0007669"/>
    <property type="project" value="InterPro"/>
</dbReference>
<keyword evidence="3 5" id="KW-0446">Lipid-binding</keyword>
<feature type="signal peptide" evidence="6">
    <location>
        <begin position="1"/>
        <end position="30"/>
    </location>
</feature>
<dbReference type="SUPFAM" id="SSF47699">
    <property type="entry name" value="Bifunctional inhibitor/lipid-transfer protein/seed storage 2S albumin"/>
    <property type="match status" value="1"/>
</dbReference>
<feature type="chain" id="PRO_5025422155" description="Non-specific lipid-transfer protein" evidence="6">
    <location>
        <begin position="31"/>
        <end position="125"/>
    </location>
</feature>
<organism evidence="8">
    <name type="scientific">Rhododendron williamsianum</name>
    <dbReference type="NCBI Taxonomy" id="262921"/>
    <lineage>
        <taxon>Eukaryota</taxon>
        <taxon>Viridiplantae</taxon>
        <taxon>Streptophyta</taxon>
        <taxon>Embryophyta</taxon>
        <taxon>Tracheophyta</taxon>
        <taxon>Spermatophyta</taxon>
        <taxon>Magnoliopsida</taxon>
        <taxon>eudicotyledons</taxon>
        <taxon>Gunneridae</taxon>
        <taxon>Pentapetalae</taxon>
        <taxon>asterids</taxon>
        <taxon>Ericales</taxon>
        <taxon>Ericaceae</taxon>
        <taxon>Ericoideae</taxon>
        <taxon>Rhodoreae</taxon>
        <taxon>Rhododendron</taxon>
    </lineage>
</organism>
<dbReference type="EMBL" id="QEFC01004320">
    <property type="protein sequence ID" value="KAE9445260.1"/>
    <property type="molecule type" value="Genomic_DNA"/>
</dbReference>
<keyword evidence="2 5" id="KW-0813">Transport</keyword>
<protein>
    <recommendedName>
        <fullName evidence="5">Non-specific lipid-transfer protein</fullName>
    </recommendedName>
</protein>
<dbReference type="PRINTS" id="PR00382">
    <property type="entry name" value="LIPIDTRNSFER"/>
</dbReference>
<evidence type="ECO:0000256" key="3">
    <source>
        <dbReference type="ARBA" id="ARBA00023121"/>
    </source>
</evidence>
<dbReference type="PANTHER" id="PTHR33076">
    <property type="entry name" value="NON-SPECIFIC LIPID-TRANSFER PROTEIN 2-RELATED"/>
    <property type="match status" value="1"/>
</dbReference>
<dbReference type="Pfam" id="PF00234">
    <property type="entry name" value="Tryp_alpha_amyl"/>
    <property type="match status" value="1"/>
</dbReference>
<reference evidence="8" key="1">
    <citation type="journal article" date="2019" name="Genome Biol. Evol.">
        <title>The Rhododendron genome and chromosomal organization provide insight into shared whole-genome duplications across the heath family (Ericaceae).</title>
        <authorList>
            <person name="Soza V.L."/>
            <person name="Lindsley D."/>
            <person name="Waalkes A."/>
            <person name="Ramage E."/>
            <person name="Patwardhan R.P."/>
            <person name="Burton J.N."/>
            <person name="Adey A."/>
            <person name="Kumar A."/>
            <person name="Qiu R."/>
            <person name="Shendure J."/>
            <person name="Hall B."/>
        </authorList>
    </citation>
    <scope>NUCLEOTIDE SEQUENCE</scope>
    <source>
        <strain evidence="8">RSF 1966-606</strain>
    </source>
</reference>
<sequence>MAVVKISSLVVLYCMVAVVVLVVSVPNAAAQADSLTCGRVQGSLLSCLGYLRRGGPVSAPCCNGVRSLNGLARTTPDRQVACRCLQKAAVSFSGINPGFAQSLPSKCNVYVPYKISPSTDCSRVK</sequence>
<comment type="similarity">
    <text evidence="1 5">Belongs to the plant LTP family.</text>
</comment>
<dbReference type="InterPro" id="IPR036312">
    <property type="entry name" value="Bifun_inhib/LTP/seed_sf"/>
</dbReference>
<dbReference type="PROSITE" id="PS00597">
    <property type="entry name" value="PLANT_LTP"/>
    <property type="match status" value="1"/>
</dbReference>
<evidence type="ECO:0000256" key="1">
    <source>
        <dbReference type="ARBA" id="ARBA00009748"/>
    </source>
</evidence>
<dbReference type="GO" id="GO:0008289">
    <property type="term" value="F:lipid binding"/>
    <property type="evidence" value="ECO:0007669"/>
    <property type="project" value="UniProtKB-KW"/>
</dbReference>
<keyword evidence="6" id="KW-0732">Signal</keyword>
<dbReference type="SMART" id="SM00499">
    <property type="entry name" value="AAI"/>
    <property type="match status" value="1"/>
</dbReference>
<dbReference type="OrthoDB" id="1890443at2759"/>
<evidence type="ECO:0000256" key="4">
    <source>
        <dbReference type="ARBA" id="ARBA00023157"/>
    </source>
</evidence>
<evidence type="ECO:0000256" key="6">
    <source>
        <dbReference type="SAM" id="SignalP"/>
    </source>
</evidence>
<gene>
    <name evidence="8" type="ORF">C3L33_22843</name>
</gene>
<dbReference type="CDD" id="cd01960">
    <property type="entry name" value="nsLTP1"/>
    <property type="match status" value="1"/>
</dbReference>
<proteinExistence type="inferred from homology"/>
<dbReference type="Gene3D" id="1.10.110.10">
    <property type="entry name" value="Plant lipid-transfer and hydrophobic proteins"/>
    <property type="match status" value="1"/>
</dbReference>
<evidence type="ECO:0000256" key="2">
    <source>
        <dbReference type="ARBA" id="ARBA00022448"/>
    </source>
</evidence>
<dbReference type="AlphaFoldDB" id="A0A6A4KG31"/>
<dbReference type="FunFam" id="1.10.110.10:FF:000002">
    <property type="entry name" value="Non-specific lipid-transfer protein"/>
    <property type="match status" value="1"/>
</dbReference>
<keyword evidence="4" id="KW-1015">Disulfide bond</keyword>